<sequence length="256" mass="29346">MGKENKTIMTMMRKKSQKATEKTREQNVSVLELMLGQIAKYCPIISRNTIVKNSTSINNIWQTVRPHYGFQITGAHFVDFDAIHYDPDSLLRKDMGITRHDEDIEDDKELSPTLENLLILTWLRLIHPELPKLIKQRYGTELRARTPASIKPEISQALESLLVKLRTTEDAKSIRAAAKRFPKTKQSSFVPCSNFKSYPLCKSAGGPDRHFLRQCTYLPQQNRQCMAKSRAVTDIHDVDEYAIQITIIQPFKTSSP</sequence>
<feature type="region of interest" description="Disordered" evidence="1">
    <location>
        <begin position="1"/>
        <end position="23"/>
    </location>
</feature>
<evidence type="ECO:0000313" key="2">
    <source>
        <dbReference type="EMBL" id="CAC5394099.1"/>
    </source>
</evidence>
<protein>
    <submittedName>
        <fullName evidence="2">Uncharacterized protein</fullName>
    </submittedName>
</protein>
<evidence type="ECO:0000313" key="3">
    <source>
        <dbReference type="Proteomes" id="UP000507470"/>
    </source>
</evidence>
<organism evidence="2 3">
    <name type="scientific">Mytilus coruscus</name>
    <name type="common">Sea mussel</name>
    <dbReference type="NCBI Taxonomy" id="42192"/>
    <lineage>
        <taxon>Eukaryota</taxon>
        <taxon>Metazoa</taxon>
        <taxon>Spiralia</taxon>
        <taxon>Lophotrochozoa</taxon>
        <taxon>Mollusca</taxon>
        <taxon>Bivalvia</taxon>
        <taxon>Autobranchia</taxon>
        <taxon>Pteriomorphia</taxon>
        <taxon>Mytilida</taxon>
        <taxon>Mytiloidea</taxon>
        <taxon>Mytilidae</taxon>
        <taxon>Mytilinae</taxon>
        <taxon>Mytilus</taxon>
    </lineage>
</organism>
<gene>
    <name evidence="2" type="ORF">MCOR_28894</name>
</gene>
<keyword evidence="3" id="KW-1185">Reference proteome</keyword>
<accession>A0A6J8CFS6</accession>
<dbReference type="EMBL" id="CACVKT020005253">
    <property type="protein sequence ID" value="CAC5394099.1"/>
    <property type="molecule type" value="Genomic_DNA"/>
</dbReference>
<evidence type="ECO:0000256" key="1">
    <source>
        <dbReference type="SAM" id="MobiDB-lite"/>
    </source>
</evidence>
<dbReference type="AlphaFoldDB" id="A0A6J8CFS6"/>
<reference evidence="2 3" key="1">
    <citation type="submission" date="2020-06" db="EMBL/GenBank/DDBJ databases">
        <authorList>
            <person name="Li R."/>
            <person name="Bekaert M."/>
        </authorList>
    </citation>
    <scope>NUCLEOTIDE SEQUENCE [LARGE SCALE GENOMIC DNA]</scope>
    <source>
        <strain evidence="3">wild</strain>
    </source>
</reference>
<proteinExistence type="predicted"/>
<name>A0A6J8CFS6_MYTCO</name>
<dbReference type="Proteomes" id="UP000507470">
    <property type="component" value="Unassembled WGS sequence"/>
</dbReference>